<dbReference type="Gene3D" id="6.10.140.140">
    <property type="match status" value="1"/>
</dbReference>
<feature type="region of interest" description="Disordered" evidence="1">
    <location>
        <begin position="137"/>
        <end position="168"/>
    </location>
</feature>
<keyword evidence="2" id="KW-1133">Transmembrane helix</keyword>
<feature type="transmembrane region" description="Helical" evidence="2">
    <location>
        <begin position="6"/>
        <end position="26"/>
    </location>
</feature>
<evidence type="ECO:0000256" key="2">
    <source>
        <dbReference type="SAM" id="Phobius"/>
    </source>
</evidence>
<gene>
    <name evidence="4" type="ORF">MDA_GLEAN10017764</name>
</gene>
<evidence type="ECO:0000313" key="4">
    <source>
        <dbReference type="EMBL" id="ELK35481.1"/>
    </source>
</evidence>
<keyword evidence="2" id="KW-0812">Transmembrane</keyword>
<dbReference type="InterPro" id="IPR036051">
    <property type="entry name" value="KRAB_dom_sf"/>
</dbReference>
<keyword evidence="2" id="KW-0472">Membrane</keyword>
<dbReference type="SUPFAM" id="SSF109640">
    <property type="entry name" value="KRAB domain (Kruppel-associated box)"/>
    <property type="match status" value="1"/>
</dbReference>
<accession>L5MAU9</accession>
<evidence type="ECO:0000313" key="5">
    <source>
        <dbReference type="Proteomes" id="UP000010556"/>
    </source>
</evidence>
<evidence type="ECO:0000259" key="3">
    <source>
        <dbReference type="SMART" id="SM00349"/>
    </source>
</evidence>
<name>L5MAU9_MYODS</name>
<feature type="domain" description="KRAB" evidence="3">
    <location>
        <begin position="38"/>
        <end position="99"/>
    </location>
</feature>
<dbReference type="GO" id="GO:0006355">
    <property type="term" value="P:regulation of DNA-templated transcription"/>
    <property type="evidence" value="ECO:0007669"/>
    <property type="project" value="InterPro"/>
</dbReference>
<dbReference type="SMART" id="SM00349">
    <property type="entry name" value="KRAB"/>
    <property type="match status" value="1"/>
</dbReference>
<dbReference type="Proteomes" id="UP000010556">
    <property type="component" value="Unassembled WGS sequence"/>
</dbReference>
<reference evidence="5" key="1">
    <citation type="journal article" date="2013" name="Science">
        <title>Comparative analysis of bat genomes provides insight into the evolution of flight and immunity.</title>
        <authorList>
            <person name="Zhang G."/>
            <person name="Cowled C."/>
            <person name="Shi Z."/>
            <person name="Huang Z."/>
            <person name="Bishop-Lilly K.A."/>
            <person name="Fang X."/>
            <person name="Wynne J.W."/>
            <person name="Xiong Z."/>
            <person name="Baker M.L."/>
            <person name="Zhao W."/>
            <person name="Tachedjian M."/>
            <person name="Zhu Y."/>
            <person name="Zhou P."/>
            <person name="Jiang X."/>
            <person name="Ng J."/>
            <person name="Yang L."/>
            <person name="Wu L."/>
            <person name="Xiao J."/>
            <person name="Feng Y."/>
            <person name="Chen Y."/>
            <person name="Sun X."/>
            <person name="Zhang Y."/>
            <person name="Marsh G.A."/>
            <person name="Crameri G."/>
            <person name="Broder C.C."/>
            <person name="Frey K.G."/>
            <person name="Wang L.F."/>
            <person name="Wang J."/>
        </authorList>
    </citation>
    <scope>NUCLEOTIDE SEQUENCE [LARGE SCALE GENOMIC DNA]</scope>
</reference>
<protein>
    <submittedName>
        <fullName evidence="4">Zinc finger protein 394</fullName>
    </submittedName>
</protein>
<dbReference type="CDD" id="cd07765">
    <property type="entry name" value="KRAB_A-box"/>
    <property type="match status" value="1"/>
</dbReference>
<evidence type="ECO:0000256" key="1">
    <source>
        <dbReference type="SAM" id="MobiDB-lite"/>
    </source>
</evidence>
<dbReference type="AlphaFoldDB" id="L5MAU9"/>
<proteinExistence type="predicted"/>
<sequence length="179" mass="19790">MPFLGIVPITCACALMGNLTVTSWYMKSAWWNLTQRLVKVKDEPVTWEEWEHLDPVQGNFCRDSTLKGYGNTALPSLGTRTENKELIPKQEIPGVEPQMQLQEGSQGKAPLLSKCGDAGGDGRKALRKPLFLKLENSPEEQGLTSISDLRNVPTEEGDSKNNEIGNSARSSNLIFVRMA</sequence>
<dbReference type="EMBL" id="KB102342">
    <property type="protein sequence ID" value="ELK35481.1"/>
    <property type="molecule type" value="Genomic_DNA"/>
</dbReference>
<organism evidence="4 5">
    <name type="scientific">Myotis davidii</name>
    <name type="common">David's myotis</name>
    <dbReference type="NCBI Taxonomy" id="225400"/>
    <lineage>
        <taxon>Eukaryota</taxon>
        <taxon>Metazoa</taxon>
        <taxon>Chordata</taxon>
        <taxon>Craniata</taxon>
        <taxon>Vertebrata</taxon>
        <taxon>Euteleostomi</taxon>
        <taxon>Mammalia</taxon>
        <taxon>Eutheria</taxon>
        <taxon>Laurasiatheria</taxon>
        <taxon>Chiroptera</taxon>
        <taxon>Yangochiroptera</taxon>
        <taxon>Vespertilionidae</taxon>
        <taxon>Myotis</taxon>
    </lineage>
</organism>
<keyword evidence="5" id="KW-1185">Reference proteome</keyword>
<dbReference type="Pfam" id="PF01352">
    <property type="entry name" value="KRAB"/>
    <property type="match status" value="1"/>
</dbReference>
<dbReference type="InterPro" id="IPR001909">
    <property type="entry name" value="KRAB"/>
</dbReference>